<dbReference type="EMBL" id="VUJV01000001">
    <property type="protein sequence ID" value="KAA1420982.1"/>
    <property type="molecule type" value="Genomic_DNA"/>
</dbReference>
<proteinExistence type="predicted"/>
<dbReference type="RefSeq" id="WP_149726442.1">
    <property type="nucleotide sequence ID" value="NZ_VUJV01000001.1"/>
</dbReference>
<dbReference type="PANTHER" id="PTHR33525">
    <property type="match status" value="1"/>
</dbReference>
<name>A0A5B1LJX4_9ACTN</name>
<dbReference type="Proteomes" id="UP000325003">
    <property type="component" value="Unassembled WGS sequence"/>
</dbReference>
<dbReference type="InterPro" id="IPR013976">
    <property type="entry name" value="HDOD"/>
</dbReference>
<keyword evidence="3" id="KW-1185">Reference proteome</keyword>
<dbReference type="PROSITE" id="PS51833">
    <property type="entry name" value="HDOD"/>
    <property type="match status" value="1"/>
</dbReference>
<reference evidence="2 3" key="2">
    <citation type="submission" date="2019-09" db="EMBL/GenBank/DDBJ databases">
        <authorList>
            <person name="Jin C."/>
        </authorList>
    </citation>
    <scope>NUCLEOTIDE SEQUENCE [LARGE SCALE GENOMIC DNA]</scope>
    <source>
        <strain evidence="2 3">BN130099</strain>
    </source>
</reference>
<comment type="caution">
    <text evidence="2">The sequence shown here is derived from an EMBL/GenBank/DDBJ whole genome shotgun (WGS) entry which is preliminary data.</text>
</comment>
<accession>A0A5B1LJX4</accession>
<evidence type="ECO:0000313" key="3">
    <source>
        <dbReference type="Proteomes" id="UP000325003"/>
    </source>
</evidence>
<evidence type="ECO:0000313" key="2">
    <source>
        <dbReference type="EMBL" id="KAA1420982.1"/>
    </source>
</evidence>
<sequence length="265" mass="28033">MTTVALDIDRMLDSLDRMASQRPVAARIVATINKESSGAAELAGVLGADVALAAKVMKLANSAYFGLSGKVTSLQFAVTVVGFNTVRSIATVALSGVDTANALPTGFWKTSMHLAAASGTLGQQFRVRTADAMCVGLLAQLGTALLHQADPQGYERVVLTTDLGAERFAAESCRYGLCGPQLTAEALQQWRFPADMVEALRAVQSGTEGALVRTAYELTARLVHPGHRYISLERLSGNRIAESQAVAKMAAIRADVQELRNALGL</sequence>
<evidence type="ECO:0000259" key="1">
    <source>
        <dbReference type="PROSITE" id="PS51833"/>
    </source>
</evidence>
<dbReference type="PANTHER" id="PTHR33525:SF4">
    <property type="entry name" value="CYCLIC DI-GMP PHOSPHODIESTERASE CDGJ"/>
    <property type="match status" value="1"/>
</dbReference>
<gene>
    <name evidence="2" type="ORF">F0U44_01180</name>
</gene>
<dbReference type="SUPFAM" id="SSF109604">
    <property type="entry name" value="HD-domain/PDEase-like"/>
    <property type="match status" value="1"/>
</dbReference>
<dbReference type="Pfam" id="PF08668">
    <property type="entry name" value="HDOD"/>
    <property type="match status" value="1"/>
</dbReference>
<protein>
    <submittedName>
        <fullName evidence="2">HDOD domain-containing protein</fullName>
    </submittedName>
</protein>
<reference evidence="2 3" key="1">
    <citation type="submission" date="2019-09" db="EMBL/GenBank/DDBJ databases">
        <title>Nocardioides panacisoli sp. nov., isolated from the soil of a ginseng field.</title>
        <authorList>
            <person name="Cho C."/>
        </authorList>
    </citation>
    <scope>NUCLEOTIDE SEQUENCE [LARGE SCALE GENOMIC DNA]</scope>
    <source>
        <strain evidence="2 3">BN130099</strain>
    </source>
</reference>
<organism evidence="2 3">
    <name type="scientific">Nocardioides humilatus</name>
    <dbReference type="NCBI Taxonomy" id="2607660"/>
    <lineage>
        <taxon>Bacteria</taxon>
        <taxon>Bacillati</taxon>
        <taxon>Actinomycetota</taxon>
        <taxon>Actinomycetes</taxon>
        <taxon>Propionibacteriales</taxon>
        <taxon>Nocardioidaceae</taxon>
        <taxon>Nocardioides</taxon>
    </lineage>
</organism>
<dbReference type="Gene3D" id="1.10.3210.10">
    <property type="entry name" value="Hypothetical protein af1432"/>
    <property type="match status" value="1"/>
</dbReference>
<feature type="domain" description="HDOD" evidence="1">
    <location>
        <begin position="18"/>
        <end position="206"/>
    </location>
</feature>
<dbReference type="InterPro" id="IPR052340">
    <property type="entry name" value="RNase_Y/CdgJ"/>
</dbReference>
<dbReference type="AlphaFoldDB" id="A0A5B1LJX4"/>